<dbReference type="AlphaFoldDB" id="A0A218XAV3"/>
<sequence length="211" mass="23929">MPTILINQQLGYVKELISRFPRNLKEPIFLDPARIQGFQRWSGTNRFPIQNIPEALEKRRTSKWPFSEGKKKLDGAPSRNTKRKPVILMDEGDEVEEKEKTPLKSKRSYLPRDSEVEDADIESSPMPSKPQHSEPEGGVILELESTPKKPINDSPSDTTREAEASEEPTAVRRLKELHHLAHSLEADLAKGVDYKDIAKVKWQAIAELALS</sequence>
<evidence type="ECO:0000313" key="2">
    <source>
        <dbReference type="EMBL" id="OWM81918.1"/>
    </source>
</evidence>
<dbReference type="EMBL" id="MTKT01002214">
    <property type="protein sequence ID" value="OWM81918.1"/>
    <property type="molecule type" value="Genomic_DNA"/>
</dbReference>
<evidence type="ECO:0000256" key="1">
    <source>
        <dbReference type="SAM" id="MobiDB-lite"/>
    </source>
</evidence>
<feature type="region of interest" description="Disordered" evidence="1">
    <location>
        <begin position="58"/>
        <end position="169"/>
    </location>
</feature>
<organism evidence="2 3">
    <name type="scientific">Punica granatum</name>
    <name type="common">Pomegranate</name>
    <dbReference type="NCBI Taxonomy" id="22663"/>
    <lineage>
        <taxon>Eukaryota</taxon>
        <taxon>Viridiplantae</taxon>
        <taxon>Streptophyta</taxon>
        <taxon>Embryophyta</taxon>
        <taxon>Tracheophyta</taxon>
        <taxon>Spermatophyta</taxon>
        <taxon>Magnoliopsida</taxon>
        <taxon>eudicotyledons</taxon>
        <taxon>Gunneridae</taxon>
        <taxon>Pentapetalae</taxon>
        <taxon>rosids</taxon>
        <taxon>malvids</taxon>
        <taxon>Myrtales</taxon>
        <taxon>Lythraceae</taxon>
        <taxon>Punica</taxon>
    </lineage>
</organism>
<dbReference type="Proteomes" id="UP000197138">
    <property type="component" value="Unassembled WGS sequence"/>
</dbReference>
<gene>
    <name evidence="2" type="ORF">CDL15_Pgr007957</name>
</gene>
<name>A0A218XAV3_PUNGR</name>
<comment type="caution">
    <text evidence="2">The sequence shown here is derived from an EMBL/GenBank/DDBJ whole genome shotgun (WGS) entry which is preliminary data.</text>
</comment>
<protein>
    <submittedName>
        <fullName evidence="2">Uncharacterized protein</fullName>
    </submittedName>
</protein>
<accession>A0A218XAV3</accession>
<feature type="compositionally biased region" description="Basic and acidic residues" evidence="1">
    <location>
        <begin position="158"/>
        <end position="169"/>
    </location>
</feature>
<evidence type="ECO:0000313" key="3">
    <source>
        <dbReference type="Proteomes" id="UP000197138"/>
    </source>
</evidence>
<proteinExistence type="predicted"/>
<reference evidence="3" key="1">
    <citation type="journal article" date="2017" name="Plant J.">
        <title>The pomegranate (Punica granatum L.) genome and the genomics of punicalagin biosynthesis.</title>
        <authorList>
            <person name="Qin G."/>
            <person name="Xu C."/>
            <person name="Ming R."/>
            <person name="Tang H."/>
            <person name="Guyot R."/>
            <person name="Kramer E.M."/>
            <person name="Hu Y."/>
            <person name="Yi X."/>
            <person name="Qi Y."/>
            <person name="Xu X."/>
            <person name="Gao Z."/>
            <person name="Pan H."/>
            <person name="Jian J."/>
            <person name="Tian Y."/>
            <person name="Yue Z."/>
            <person name="Xu Y."/>
        </authorList>
    </citation>
    <scope>NUCLEOTIDE SEQUENCE [LARGE SCALE GENOMIC DNA]</scope>
    <source>
        <strain evidence="3">cv. Dabenzi</strain>
    </source>
</reference>